<dbReference type="InParanoid" id="A0A3M0CE10"/>
<evidence type="ECO:0000313" key="1">
    <source>
        <dbReference type="EMBL" id="RMB04976.1"/>
    </source>
</evidence>
<gene>
    <name evidence="1" type="ORF">BXY39_2550</name>
</gene>
<reference evidence="1 2" key="1">
    <citation type="submission" date="2018-10" db="EMBL/GenBank/DDBJ databases">
        <title>Genomic Encyclopedia of Archaeal and Bacterial Type Strains, Phase II (KMG-II): from individual species to whole genera.</title>
        <authorList>
            <person name="Goeker M."/>
        </authorList>
    </citation>
    <scope>NUCLEOTIDE SEQUENCE [LARGE SCALE GENOMIC DNA]</scope>
    <source>
        <strain evidence="1 2">DSM 25217</strain>
    </source>
</reference>
<dbReference type="AlphaFoldDB" id="A0A3M0CE10"/>
<protein>
    <submittedName>
        <fullName evidence="1">Uncharacterized protein</fullName>
    </submittedName>
</protein>
<evidence type="ECO:0000313" key="2">
    <source>
        <dbReference type="Proteomes" id="UP000271227"/>
    </source>
</evidence>
<organism evidence="1 2">
    <name type="scientific">Eilatimonas milleporae</name>
    <dbReference type="NCBI Taxonomy" id="911205"/>
    <lineage>
        <taxon>Bacteria</taxon>
        <taxon>Pseudomonadati</taxon>
        <taxon>Pseudomonadota</taxon>
        <taxon>Alphaproteobacteria</taxon>
        <taxon>Kordiimonadales</taxon>
        <taxon>Kordiimonadaceae</taxon>
        <taxon>Eilatimonas</taxon>
    </lineage>
</organism>
<dbReference type="Proteomes" id="UP000271227">
    <property type="component" value="Unassembled WGS sequence"/>
</dbReference>
<name>A0A3M0CE10_9PROT</name>
<sequence length="86" mass="9468">MLAVCKGTARRRVVHGLRTQDRVQTGMSQPLSSSSPCRSCLRHFTVKQHGFAVIMAAFIPGNRQNPMPQTFPATSYLLSHALMLGN</sequence>
<accession>A0A3M0CE10</accession>
<comment type="caution">
    <text evidence="1">The sequence shown here is derived from an EMBL/GenBank/DDBJ whole genome shotgun (WGS) entry which is preliminary data.</text>
</comment>
<proteinExistence type="predicted"/>
<dbReference type="EMBL" id="REFR01000012">
    <property type="protein sequence ID" value="RMB04976.1"/>
    <property type="molecule type" value="Genomic_DNA"/>
</dbReference>
<keyword evidence="2" id="KW-1185">Reference proteome</keyword>